<evidence type="ECO:0000313" key="2">
    <source>
        <dbReference type="Proteomes" id="UP000465221"/>
    </source>
</evidence>
<dbReference type="SUPFAM" id="SSF51905">
    <property type="entry name" value="FAD/NAD(P)-binding domain"/>
    <property type="match status" value="1"/>
</dbReference>
<dbReference type="Gene3D" id="3.50.50.60">
    <property type="entry name" value="FAD/NAD(P)-binding domain"/>
    <property type="match status" value="1"/>
</dbReference>
<proteinExistence type="predicted"/>
<dbReference type="InterPro" id="IPR036188">
    <property type="entry name" value="FAD/NAD-bd_sf"/>
</dbReference>
<dbReference type="GO" id="GO:0006631">
    <property type="term" value="P:fatty acid metabolic process"/>
    <property type="evidence" value="ECO:0007669"/>
    <property type="project" value="InterPro"/>
</dbReference>
<dbReference type="Pfam" id="PF06100">
    <property type="entry name" value="MCRA"/>
    <property type="match status" value="1"/>
</dbReference>
<dbReference type="GO" id="GO:0050151">
    <property type="term" value="F:oleate hydratase activity"/>
    <property type="evidence" value="ECO:0007669"/>
    <property type="project" value="InterPro"/>
</dbReference>
<reference evidence="1 2" key="1">
    <citation type="submission" date="2020-01" db="EMBL/GenBank/DDBJ databases">
        <title>Draft genome sequence of Aspergillus udagawae IFM 46972.</title>
        <authorList>
            <person name="Takahashi H."/>
            <person name="Yaguchi T."/>
        </authorList>
    </citation>
    <scope>NUCLEOTIDE SEQUENCE [LARGE SCALE GENOMIC DNA]</scope>
    <source>
        <strain evidence="1 2">IFM 46972</strain>
    </source>
</reference>
<evidence type="ECO:0000313" key="1">
    <source>
        <dbReference type="EMBL" id="GFF48074.1"/>
    </source>
</evidence>
<dbReference type="PANTHER" id="PTHR37417:SF3">
    <property type="entry name" value="MYOSIN-CROSSREACTIVE PROTEIN"/>
    <property type="match status" value="1"/>
</dbReference>
<dbReference type="InterPro" id="IPR010354">
    <property type="entry name" value="Oleate_hydratase"/>
</dbReference>
<gene>
    <name evidence="1" type="ORF">IFM46972_08458</name>
</gene>
<protein>
    <submittedName>
        <fullName evidence="1">Oleate hydratase</fullName>
    </submittedName>
</protein>
<sequence>MPDLMVARWHSFLFICFKLPTSTTSNLSLRIPTYNFLYERGRDVITASMENKRAWFVGSGLASLAGAAFLVRDAQMFGDKITILEESDLLGGALDGIREPEKGFIIRGGREMEDHWEYLWDLYQSIPSRHLRLRVPAFWMNFTG</sequence>
<comment type="caution">
    <text evidence="1">The sequence shown here is derived from an EMBL/GenBank/DDBJ whole genome shotgun (WGS) entry which is preliminary data.</text>
</comment>
<dbReference type="AlphaFoldDB" id="A0A8H3P866"/>
<dbReference type="EMBL" id="BLKC01000072">
    <property type="protein sequence ID" value="GFF48074.1"/>
    <property type="molecule type" value="Genomic_DNA"/>
</dbReference>
<dbReference type="Proteomes" id="UP000465221">
    <property type="component" value="Unassembled WGS sequence"/>
</dbReference>
<accession>A0A8H3P866</accession>
<organism evidence="1 2">
    <name type="scientific">Aspergillus udagawae</name>
    <dbReference type="NCBI Taxonomy" id="91492"/>
    <lineage>
        <taxon>Eukaryota</taxon>
        <taxon>Fungi</taxon>
        <taxon>Dikarya</taxon>
        <taxon>Ascomycota</taxon>
        <taxon>Pezizomycotina</taxon>
        <taxon>Eurotiomycetes</taxon>
        <taxon>Eurotiomycetidae</taxon>
        <taxon>Eurotiales</taxon>
        <taxon>Aspergillaceae</taxon>
        <taxon>Aspergillus</taxon>
        <taxon>Aspergillus subgen. Fumigati</taxon>
    </lineage>
</organism>
<name>A0A8H3P866_9EURO</name>
<dbReference type="GO" id="GO:0071949">
    <property type="term" value="F:FAD binding"/>
    <property type="evidence" value="ECO:0007669"/>
    <property type="project" value="InterPro"/>
</dbReference>
<dbReference type="PANTHER" id="PTHR37417">
    <property type="entry name" value="67 KDA MYOSIN-CROSS-REACTIVE ANTIGEN FAMILY PROTEIN (AFU_ORTHOLOGUE AFUA_5G09970)"/>
    <property type="match status" value="1"/>
</dbReference>